<dbReference type="EnsemblMetazoa" id="CLYHEMT021230.4">
    <property type="protein sequence ID" value="CLYHEMP021230.4"/>
    <property type="gene ID" value="CLYHEMG021230"/>
</dbReference>
<dbReference type="Proteomes" id="UP000594262">
    <property type="component" value="Unplaced"/>
</dbReference>
<keyword evidence="3" id="KW-1185">Reference proteome</keyword>
<dbReference type="GeneID" id="136821977"/>
<name>A0A7M6DQ11_9CNID</name>
<accession>A0A7M6DQ11</accession>
<protein>
    <submittedName>
        <fullName evidence="2">Uncharacterized protein</fullName>
    </submittedName>
</protein>
<evidence type="ECO:0000256" key="1">
    <source>
        <dbReference type="SAM" id="Phobius"/>
    </source>
</evidence>
<evidence type="ECO:0000313" key="3">
    <source>
        <dbReference type="Proteomes" id="UP000594262"/>
    </source>
</evidence>
<organism evidence="2 3">
    <name type="scientific">Clytia hemisphaerica</name>
    <dbReference type="NCBI Taxonomy" id="252671"/>
    <lineage>
        <taxon>Eukaryota</taxon>
        <taxon>Metazoa</taxon>
        <taxon>Cnidaria</taxon>
        <taxon>Hydrozoa</taxon>
        <taxon>Hydroidolina</taxon>
        <taxon>Leptothecata</taxon>
        <taxon>Obeliida</taxon>
        <taxon>Clytiidae</taxon>
        <taxon>Clytia</taxon>
    </lineage>
</organism>
<proteinExistence type="predicted"/>
<dbReference type="AlphaFoldDB" id="A0A7M6DQ11"/>
<evidence type="ECO:0000313" key="2">
    <source>
        <dbReference type="EnsemblMetazoa" id="CLYHEMP021230.4"/>
    </source>
</evidence>
<sequence>MVTGPSWDKQYTIEFELPPIAAVNCGRELLYTITSPNLQGSIPLTGKSTIILTDMPLNVTISSFSYENKVPKVTWREINAGLCSNEIAYYIEVSNQTATITKGPVTGTSLFIDEIGQEPKLIKMWAEYDSPTGKKTGAKSVVWFTKTTTTTTTTTTTIKPEILTSSVPSATKDEKGLWLGIGIVIGLVIGAITSSGNLLYFAFLPETKQYQRKSTQ</sequence>
<reference evidence="2" key="1">
    <citation type="submission" date="2021-01" db="UniProtKB">
        <authorList>
            <consortium name="EnsemblMetazoa"/>
        </authorList>
    </citation>
    <scope>IDENTIFICATION</scope>
</reference>
<feature type="transmembrane region" description="Helical" evidence="1">
    <location>
        <begin position="177"/>
        <end position="203"/>
    </location>
</feature>
<dbReference type="RefSeq" id="XP_066934296.1">
    <property type="nucleotide sequence ID" value="XM_067078195.1"/>
</dbReference>
<keyword evidence="1" id="KW-1133">Transmembrane helix</keyword>
<keyword evidence="1" id="KW-0472">Membrane</keyword>
<keyword evidence="1" id="KW-0812">Transmembrane</keyword>